<dbReference type="Proteomes" id="UP001221142">
    <property type="component" value="Unassembled WGS sequence"/>
</dbReference>
<proteinExistence type="predicted"/>
<evidence type="ECO:0000256" key="1">
    <source>
        <dbReference type="SAM" id="MobiDB-lite"/>
    </source>
</evidence>
<protein>
    <recommendedName>
        <fullName evidence="3">DUF5648 domain-containing protein</fullName>
    </recommendedName>
</protein>
<reference evidence="4" key="1">
    <citation type="submission" date="2023-03" db="EMBL/GenBank/DDBJ databases">
        <title>Massive genome expansion in bonnet fungi (Mycena s.s.) driven by repeated elements and novel gene families across ecological guilds.</title>
        <authorList>
            <consortium name="Lawrence Berkeley National Laboratory"/>
            <person name="Harder C.B."/>
            <person name="Miyauchi S."/>
            <person name="Viragh M."/>
            <person name="Kuo A."/>
            <person name="Thoen E."/>
            <person name="Andreopoulos B."/>
            <person name="Lu D."/>
            <person name="Skrede I."/>
            <person name="Drula E."/>
            <person name="Henrissat B."/>
            <person name="Morin E."/>
            <person name="Kohler A."/>
            <person name="Barry K."/>
            <person name="LaButti K."/>
            <person name="Morin E."/>
            <person name="Salamov A."/>
            <person name="Lipzen A."/>
            <person name="Mereny Z."/>
            <person name="Hegedus B."/>
            <person name="Baldrian P."/>
            <person name="Stursova M."/>
            <person name="Weitz H."/>
            <person name="Taylor A."/>
            <person name="Grigoriev I.V."/>
            <person name="Nagy L.G."/>
            <person name="Martin F."/>
            <person name="Kauserud H."/>
        </authorList>
    </citation>
    <scope>NUCLEOTIDE SEQUENCE</scope>
    <source>
        <strain evidence="4">9284</strain>
    </source>
</reference>
<keyword evidence="5" id="KW-1185">Reference proteome</keyword>
<keyword evidence="2" id="KW-0732">Signal</keyword>
<sequence length="285" mass="29940">MHAFSPVVGALLGIWATTVRADSCADASKAVPLYRDFNGDIGDHFYTIDKAEYDAANQGGYTPEGARLSVFSQQYAGTVRFFRLWNGGSGDHFYTTNATEADSAATHNGYVHEDDKAPMWIYPDQLCGSVPLYRMYNNGASDHFYTIDAAERDDAAEHGWSFEWIAGYVFPAPGSAQSSSSTTTTTTTTKASSVTGSTTLSTSSSKGPVTSATPSGTSSAAPQPSNLADTGPVIPAATTYLSPSNATDTVPTGTTQTNGAPSMSSRQASLLAASTLLAVMSGWWV</sequence>
<feature type="signal peptide" evidence="2">
    <location>
        <begin position="1"/>
        <end position="21"/>
    </location>
</feature>
<accession>A0AAD7C918</accession>
<gene>
    <name evidence="4" type="ORF">FB45DRAFT_826438</name>
</gene>
<name>A0AAD7C918_9AGAR</name>
<feature type="chain" id="PRO_5042214256" description="DUF5648 domain-containing protein" evidence="2">
    <location>
        <begin position="22"/>
        <end position="285"/>
    </location>
</feature>
<evidence type="ECO:0000259" key="3">
    <source>
        <dbReference type="Pfam" id="PF18885"/>
    </source>
</evidence>
<feature type="compositionally biased region" description="Polar residues" evidence="1">
    <location>
        <begin position="239"/>
        <end position="263"/>
    </location>
</feature>
<dbReference type="EMBL" id="JARKIF010000004">
    <property type="protein sequence ID" value="KAJ7642208.1"/>
    <property type="molecule type" value="Genomic_DNA"/>
</dbReference>
<feature type="compositionally biased region" description="Low complexity" evidence="1">
    <location>
        <begin position="178"/>
        <end position="225"/>
    </location>
</feature>
<organism evidence="4 5">
    <name type="scientific">Roridomyces roridus</name>
    <dbReference type="NCBI Taxonomy" id="1738132"/>
    <lineage>
        <taxon>Eukaryota</taxon>
        <taxon>Fungi</taxon>
        <taxon>Dikarya</taxon>
        <taxon>Basidiomycota</taxon>
        <taxon>Agaricomycotina</taxon>
        <taxon>Agaricomycetes</taxon>
        <taxon>Agaricomycetidae</taxon>
        <taxon>Agaricales</taxon>
        <taxon>Marasmiineae</taxon>
        <taxon>Mycenaceae</taxon>
        <taxon>Roridomyces</taxon>
    </lineage>
</organism>
<feature type="domain" description="DUF5648" evidence="3">
    <location>
        <begin position="32"/>
        <end position="169"/>
    </location>
</feature>
<feature type="region of interest" description="Disordered" evidence="1">
    <location>
        <begin position="175"/>
        <end position="263"/>
    </location>
</feature>
<evidence type="ECO:0000313" key="5">
    <source>
        <dbReference type="Proteomes" id="UP001221142"/>
    </source>
</evidence>
<evidence type="ECO:0000313" key="4">
    <source>
        <dbReference type="EMBL" id="KAJ7642208.1"/>
    </source>
</evidence>
<dbReference type="InterPro" id="IPR043708">
    <property type="entry name" value="DUF5648"/>
</dbReference>
<dbReference type="AlphaFoldDB" id="A0AAD7C918"/>
<evidence type="ECO:0000256" key="2">
    <source>
        <dbReference type="SAM" id="SignalP"/>
    </source>
</evidence>
<dbReference type="Pfam" id="PF18885">
    <property type="entry name" value="DUF5648"/>
    <property type="match status" value="1"/>
</dbReference>
<comment type="caution">
    <text evidence="4">The sequence shown here is derived from an EMBL/GenBank/DDBJ whole genome shotgun (WGS) entry which is preliminary data.</text>
</comment>